<dbReference type="Proteomes" id="UP001620262">
    <property type="component" value="Unassembled WGS sequence"/>
</dbReference>
<evidence type="ECO:0000256" key="1">
    <source>
        <dbReference type="SAM" id="Phobius"/>
    </source>
</evidence>
<proteinExistence type="predicted"/>
<keyword evidence="3" id="KW-1185">Reference proteome</keyword>
<feature type="transmembrane region" description="Helical" evidence="1">
    <location>
        <begin position="124"/>
        <end position="143"/>
    </location>
</feature>
<sequence length="315" mass="36180">MNNKRLFGVTLLIFSAALLTFKLSSYLQQAQHNDLIMADIENRIALDLPRLDLSNRFLKHSGNHDAIVGYLQRLNMQLIQQPIQVNTINDVSLALTNNGRESRIEYLETSDQKVAITFLIETRWWHISDIYTFMVLLLLAFLFSKWAELINRTSLKHLAIKEQIEQLPLINVQVKLVIDLQDKVLAINDNAEIKAGLANKPLCFYLALIEFCVENPDVTLNQNKDVPDELIELANKYFYRLTQLGHTIRKRPNFTNSLEKTLSEIRAALDEVLIEHSQLKEKYYPPKAHGEGSRSRLHSYGLSNIKADDIEVIGK</sequence>
<reference evidence="2 3" key="1">
    <citation type="submission" date="2024-11" db="EMBL/GenBank/DDBJ databases">
        <title>The Natural Products Discovery Center: Release of the First 8490 Sequenced Strains for Exploring Actinobacteria Biosynthetic Diversity.</title>
        <authorList>
            <person name="Kalkreuter E."/>
            <person name="Kautsar S.A."/>
            <person name="Yang D."/>
            <person name="Bader C.D."/>
            <person name="Teijaro C.N."/>
            <person name="Fluegel L."/>
            <person name="Davis C.M."/>
            <person name="Simpson J.R."/>
            <person name="Lauterbach L."/>
            <person name="Steele A.D."/>
            <person name="Gui C."/>
            <person name="Meng S."/>
            <person name="Li G."/>
            <person name="Viehrig K."/>
            <person name="Ye F."/>
            <person name="Su P."/>
            <person name="Kiefer A.F."/>
            <person name="Nichols A."/>
            <person name="Cepeda A.J."/>
            <person name="Yan W."/>
            <person name="Fan B."/>
            <person name="Jiang Y."/>
            <person name="Adhikari A."/>
            <person name="Zheng C.-J."/>
            <person name="Schuster L."/>
            <person name="Cowan T.M."/>
            <person name="Smanski M.J."/>
            <person name="Chevrette M.G."/>
            <person name="De Carvalho L.P.S."/>
            <person name="Shen B."/>
        </authorList>
    </citation>
    <scope>NUCLEOTIDE SEQUENCE [LARGE SCALE GENOMIC DNA]</scope>
    <source>
        <strain evidence="2 3">NPDC078403</strain>
    </source>
</reference>
<comment type="caution">
    <text evidence="2">The sequence shown here is derived from an EMBL/GenBank/DDBJ whole genome shotgun (WGS) entry which is preliminary data.</text>
</comment>
<keyword evidence="1" id="KW-0472">Membrane</keyword>
<dbReference type="EMBL" id="JBJDOT010000016">
    <property type="protein sequence ID" value="MFK3864719.1"/>
    <property type="molecule type" value="Genomic_DNA"/>
</dbReference>
<evidence type="ECO:0000313" key="3">
    <source>
        <dbReference type="Proteomes" id="UP001620262"/>
    </source>
</evidence>
<name>A0ABW8KY50_9GAMM</name>
<evidence type="ECO:0000313" key="2">
    <source>
        <dbReference type="EMBL" id="MFK3864719.1"/>
    </source>
</evidence>
<protein>
    <submittedName>
        <fullName evidence="2">Uncharacterized protein</fullName>
    </submittedName>
</protein>
<keyword evidence="1" id="KW-1133">Transmembrane helix</keyword>
<gene>
    <name evidence="2" type="ORF">ACI2JU_12700</name>
</gene>
<accession>A0ABW8KY50</accession>
<dbReference type="RefSeq" id="WP_404675644.1">
    <property type="nucleotide sequence ID" value="NZ_JBJDOT010000016.1"/>
</dbReference>
<organism evidence="2 3">
    <name type="scientific">Pseudoalteromonas rhizosphaerae</name>
    <dbReference type="NCBI Taxonomy" id="2518973"/>
    <lineage>
        <taxon>Bacteria</taxon>
        <taxon>Pseudomonadati</taxon>
        <taxon>Pseudomonadota</taxon>
        <taxon>Gammaproteobacteria</taxon>
        <taxon>Alteromonadales</taxon>
        <taxon>Pseudoalteromonadaceae</taxon>
        <taxon>Pseudoalteromonas</taxon>
    </lineage>
</organism>
<keyword evidence="1" id="KW-0812">Transmembrane</keyword>